<dbReference type="Gene3D" id="3.90.79.10">
    <property type="entry name" value="Nucleoside Triphosphate Pyrophosphohydrolase"/>
    <property type="match status" value="1"/>
</dbReference>
<evidence type="ECO:0000259" key="2">
    <source>
        <dbReference type="PROSITE" id="PS51462"/>
    </source>
</evidence>
<dbReference type="SUPFAM" id="SSF55811">
    <property type="entry name" value="Nudix"/>
    <property type="match status" value="1"/>
</dbReference>
<keyword evidence="4" id="KW-1185">Reference proteome</keyword>
<organism evidence="3 4">
    <name type="scientific">Paenibacillus foliorum</name>
    <dbReference type="NCBI Taxonomy" id="2654974"/>
    <lineage>
        <taxon>Bacteria</taxon>
        <taxon>Bacillati</taxon>
        <taxon>Bacillota</taxon>
        <taxon>Bacilli</taxon>
        <taxon>Bacillales</taxon>
        <taxon>Paenibacillaceae</taxon>
        <taxon>Paenibacillus</taxon>
    </lineage>
</organism>
<evidence type="ECO:0000256" key="1">
    <source>
        <dbReference type="ARBA" id="ARBA00022801"/>
    </source>
</evidence>
<dbReference type="Pfam" id="PF00293">
    <property type="entry name" value="NUDIX"/>
    <property type="match status" value="1"/>
</dbReference>
<sequence length="146" mass="16852">MLTFILEIPIDKPISGVHCVPILDNGNLVMVWDREEQVLTTIGGRLEENESLVEALNREAMEEAGIELADEVIPFASWYWEEFDSYRVYVLTKVMRFIDMPKQYETTGYIITNFETAIDMIQKIEGREERIAIIRKAGILSGHLKE</sequence>
<dbReference type="PROSITE" id="PS51462">
    <property type="entry name" value="NUDIX"/>
    <property type="match status" value="1"/>
</dbReference>
<dbReference type="AlphaFoldDB" id="A0A972K1V7"/>
<dbReference type="GO" id="GO:0016787">
    <property type="term" value="F:hydrolase activity"/>
    <property type="evidence" value="ECO:0007669"/>
    <property type="project" value="UniProtKB-KW"/>
</dbReference>
<feature type="domain" description="Nudix hydrolase" evidence="2">
    <location>
        <begin position="12"/>
        <end position="134"/>
    </location>
</feature>
<reference evidence="3" key="1">
    <citation type="submission" date="2019-10" db="EMBL/GenBank/DDBJ databases">
        <title>Description of Paenibacillus glebae sp. nov.</title>
        <authorList>
            <person name="Carlier A."/>
            <person name="Qi S."/>
        </authorList>
    </citation>
    <scope>NUCLEOTIDE SEQUENCE</scope>
    <source>
        <strain evidence="3">LMG 31456</strain>
    </source>
</reference>
<dbReference type="RefSeq" id="WP_171652482.1">
    <property type="nucleotide sequence ID" value="NZ_WHOD01000055.1"/>
</dbReference>
<keyword evidence="1" id="KW-0378">Hydrolase</keyword>
<dbReference type="PROSITE" id="PS00893">
    <property type="entry name" value="NUDIX_BOX"/>
    <property type="match status" value="1"/>
</dbReference>
<dbReference type="CDD" id="cd02883">
    <property type="entry name" value="NUDIX_Hydrolase"/>
    <property type="match status" value="1"/>
</dbReference>
<accession>A0A972K1V7</accession>
<gene>
    <name evidence="3" type="ORF">GC093_13790</name>
</gene>
<dbReference type="InterPro" id="IPR015797">
    <property type="entry name" value="NUDIX_hydrolase-like_dom_sf"/>
</dbReference>
<dbReference type="InterPro" id="IPR020084">
    <property type="entry name" value="NUDIX_hydrolase_CS"/>
</dbReference>
<evidence type="ECO:0000313" key="4">
    <source>
        <dbReference type="Proteomes" id="UP000641588"/>
    </source>
</evidence>
<name>A0A972K1V7_9BACL</name>
<evidence type="ECO:0000313" key="3">
    <source>
        <dbReference type="EMBL" id="NOU94283.1"/>
    </source>
</evidence>
<proteinExistence type="predicted"/>
<dbReference type="EMBL" id="WHOD01000055">
    <property type="protein sequence ID" value="NOU94283.1"/>
    <property type="molecule type" value="Genomic_DNA"/>
</dbReference>
<comment type="caution">
    <text evidence="3">The sequence shown here is derived from an EMBL/GenBank/DDBJ whole genome shotgun (WGS) entry which is preliminary data.</text>
</comment>
<dbReference type="InterPro" id="IPR000086">
    <property type="entry name" value="NUDIX_hydrolase_dom"/>
</dbReference>
<dbReference type="Proteomes" id="UP000641588">
    <property type="component" value="Unassembled WGS sequence"/>
</dbReference>
<protein>
    <submittedName>
        <fullName evidence="3">NUDIX domain-containing protein</fullName>
    </submittedName>
</protein>